<gene>
    <name evidence="1" type="ORF">S01H1_76017</name>
</gene>
<dbReference type="AlphaFoldDB" id="X0YA60"/>
<proteinExistence type="predicted"/>
<name>X0YA60_9ZZZZ</name>
<accession>X0YA60</accession>
<feature type="non-terminal residue" evidence="1">
    <location>
        <position position="1"/>
    </location>
</feature>
<comment type="caution">
    <text evidence="1">The sequence shown here is derived from an EMBL/GenBank/DDBJ whole genome shotgun (WGS) entry which is preliminary data.</text>
</comment>
<organism evidence="1">
    <name type="scientific">marine sediment metagenome</name>
    <dbReference type="NCBI Taxonomy" id="412755"/>
    <lineage>
        <taxon>unclassified sequences</taxon>
        <taxon>metagenomes</taxon>
        <taxon>ecological metagenomes</taxon>
    </lineage>
</organism>
<sequence>FFLPGTAAGFADMNERMRREGEVPTAIWAFKGDKIQWFIGNLISR</sequence>
<reference evidence="1" key="1">
    <citation type="journal article" date="2014" name="Front. Microbiol.">
        <title>High frequency of phylogenetically diverse reductive dehalogenase-homologous genes in deep subseafloor sedimentary metagenomes.</title>
        <authorList>
            <person name="Kawai M."/>
            <person name="Futagami T."/>
            <person name="Toyoda A."/>
            <person name="Takaki Y."/>
            <person name="Nishi S."/>
            <person name="Hori S."/>
            <person name="Arai W."/>
            <person name="Tsubouchi T."/>
            <person name="Morono Y."/>
            <person name="Uchiyama I."/>
            <person name="Ito T."/>
            <person name="Fujiyama A."/>
            <person name="Inagaki F."/>
            <person name="Takami H."/>
        </authorList>
    </citation>
    <scope>NUCLEOTIDE SEQUENCE</scope>
    <source>
        <strain evidence="1">Expedition CK06-06</strain>
    </source>
</reference>
<dbReference type="EMBL" id="BARS01050987">
    <property type="protein sequence ID" value="GAG52730.1"/>
    <property type="molecule type" value="Genomic_DNA"/>
</dbReference>
<evidence type="ECO:0000313" key="1">
    <source>
        <dbReference type="EMBL" id="GAG52730.1"/>
    </source>
</evidence>
<protein>
    <submittedName>
        <fullName evidence="1">Uncharacterized protein</fullName>
    </submittedName>
</protein>